<keyword evidence="5" id="KW-0732">Signal</keyword>
<keyword evidence="4 15" id="KW-0812">Transmembrane</keyword>
<feature type="domain" description="Protein kinase" evidence="16">
    <location>
        <begin position="465"/>
        <end position="747"/>
    </location>
</feature>
<dbReference type="Gene3D" id="3.30.200.20">
    <property type="entry name" value="Phosphorylase Kinase, domain 1"/>
    <property type="match status" value="1"/>
</dbReference>
<proteinExistence type="predicted"/>
<dbReference type="RefSeq" id="XP_024394507.1">
    <property type="nucleotide sequence ID" value="XM_024538739.2"/>
</dbReference>
<evidence type="ECO:0000256" key="7">
    <source>
        <dbReference type="ARBA" id="ARBA00022741"/>
    </source>
</evidence>
<dbReference type="InterPro" id="IPR001611">
    <property type="entry name" value="Leu-rich_rpt"/>
</dbReference>
<evidence type="ECO:0000256" key="6">
    <source>
        <dbReference type="ARBA" id="ARBA00022737"/>
    </source>
</evidence>
<evidence type="ECO:0000256" key="9">
    <source>
        <dbReference type="ARBA" id="ARBA00022989"/>
    </source>
</evidence>
<protein>
    <recommendedName>
        <fullName evidence="16">Protein kinase domain-containing protein</fullName>
    </recommendedName>
</protein>
<dbReference type="InterPro" id="IPR003591">
    <property type="entry name" value="Leu-rich_rpt_typical-subtyp"/>
</dbReference>
<dbReference type="SUPFAM" id="SSF56112">
    <property type="entry name" value="Protein kinase-like (PK-like)"/>
    <property type="match status" value="1"/>
</dbReference>
<evidence type="ECO:0000256" key="11">
    <source>
        <dbReference type="ARBA" id="ARBA00023170"/>
    </source>
</evidence>
<dbReference type="PROSITE" id="PS00107">
    <property type="entry name" value="PROTEIN_KINASE_ATP"/>
    <property type="match status" value="1"/>
</dbReference>
<dbReference type="Proteomes" id="UP000006727">
    <property type="component" value="Chromosome 14"/>
</dbReference>
<reference evidence="18" key="3">
    <citation type="submission" date="2020-12" db="UniProtKB">
        <authorList>
            <consortium name="EnsemblPlants"/>
        </authorList>
    </citation>
    <scope>IDENTIFICATION</scope>
</reference>
<comment type="subcellular location">
    <subcellularLocation>
        <location evidence="1">Membrane</location>
        <topology evidence="1">Single-pass type I membrane protein</topology>
    </subcellularLocation>
</comment>
<dbReference type="Pfam" id="PF13855">
    <property type="entry name" value="LRR_8"/>
    <property type="match status" value="2"/>
</dbReference>
<keyword evidence="3" id="KW-0808">Transferase</keyword>
<dbReference type="InterPro" id="IPR000719">
    <property type="entry name" value="Prot_kinase_dom"/>
</dbReference>
<keyword evidence="6" id="KW-0677">Repeat</keyword>
<dbReference type="SMART" id="SM00369">
    <property type="entry name" value="LRR_TYP"/>
    <property type="match status" value="6"/>
</dbReference>
<dbReference type="STRING" id="3218.A0A2K1JG46"/>
<dbReference type="SMART" id="SM00220">
    <property type="entry name" value="S_TKc"/>
    <property type="match status" value="1"/>
</dbReference>
<evidence type="ECO:0000256" key="14">
    <source>
        <dbReference type="SAM" id="MobiDB-lite"/>
    </source>
</evidence>
<dbReference type="PANTHER" id="PTHR27000">
    <property type="entry name" value="LEUCINE-RICH REPEAT RECEPTOR-LIKE PROTEIN KINASE FAMILY PROTEIN-RELATED"/>
    <property type="match status" value="1"/>
</dbReference>
<dbReference type="PROSITE" id="PS50011">
    <property type="entry name" value="PROTEIN_KINASE_DOM"/>
    <property type="match status" value="1"/>
</dbReference>
<evidence type="ECO:0000256" key="8">
    <source>
        <dbReference type="ARBA" id="ARBA00022840"/>
    </source>
</evidence>
<dbReference type="Pfam" id="PF00560">
    <property type="entry name" value="LRR_1"/>
    <property type="match status" value="2"/>
</dbReference>
<reference evidence="17 19" key="1">
    <citation type="journal article" date="2008" name="Science">
        <title>The Physcomitrella genome reveals evolutionary insights into the conquest of land by plants.</title>
        <authorList>
            <person name="Rensing S."/>
            <person name="Lang D."/>
            <person name="Zimmer A."/>
            <person name="Terry A."/>
            <person name="Salamov A."/>
            <person name="Shapiro H."/>
            <person name="Nishiyama T."/>
            <person name="Perroud P.-F."/>
            <person name="Lindquist E."/>
            <person name="Kamisugi Y."/>
            <person name="Tanahashi T."/>
            <person name="Sakakibara K."/>
            <person name="Fujita T."/>
            <person name="Oishi K."/>
            <person name="Shin-I T."/>
            <person name="Kuroki Y."/>
            <person name="Toyoda A."/>
            <person name="Suzuki Y."/>
            <person name="Hashimoto A."/>
            <person name="Yamaguchi K."/>
            <person name="Sugano A."/>
            <person name="Kohara Y."/>
            <person name="Fujiyama A."/>
            <person name="Anterola A."/>
            <person name="Aoki S."/>
            <person name="Ashton N."/>
            <person name="Barbazuk W.B."/>
            <person name="Barker E."/>
            <person name="Bennetzen J."/>
            <person name="Bezanilla M."/>
            <person name="Blankenship R."/>
            <person name="Cho S.H."/>
            <person name="Dutcher S."/>
            <person name="Estelle M."/>
            <person name="Fawcett J.A."/>
            <person name="Gundlach H."/>
            <person name="Hanada K."/>
            <person name="Heyl A."/>
            <person name="Hicks K.A."/>
            <person name="Hugh J."/>
            <person name="Lohr M."/>
            <person name="Mayer K."/>
            <person name="Melkozernov A."/>
            <person name="Murata T."/>
            <person name="Nelson D."/>
            <person name="Pils B."/>
            <person name="Prigge M."/>
            <person name="Reiss B."/>
            <person name="Renner T."/>
            <person name="Rombauts S."/>
            <person name="Rushton P."/>
            <person name="Sanderfoot A."/>
            <person name="Schween G."/>
            <person name="Shiu S.-H."/>
            <person name="Stueber K."/>
            <person name="Theodoulou F.L."/>
            <person name="Tu H."/>
            <person name="Van de Peer Y."/>
            <person name="Verrier P.J."/>
            <person name="Waters E."/>
            <person name="Wood A."/>
            <person name="Yang L."/>
            <person name="Cove D."/>
            <person name="Cuming A."/>
            <person name="Hasebe M."/>
            <person name="Lucas S."/>
            <person name="Mishler D.B."/>
            <person name="Reski R."/>
            <person name="Grigoriev I."/>
            <person name="Quatrano R.S."/>
            <person name="Boore J.L."/>
        </authorList>
    </citation>
    <scope>NUCLEOTIDE SEQUENCE [LARGE SCALE GENOMIC DNA]</scope>
    <source>
        <strain evidence="18 19">cv. Gransden 2004</strain>
    </source>
</reference>
<dbReference type="FunFam" id="3.80.10.10:FF:001678">
    <property type="entry name" value="Calmodulin-binding receptor kinase CaMRLK"/>
    <property type="match status" value="2"/>
</dbReference>
<keyword evidence="2" id="KW-0433">Leucine-rich repeat</keyword>
<dbReference type="PRINTS" id="PR00019">
    <property type="entry name" value="LEURICHRPT"/>
</dbReference>
<dbReference type="Gene3D" id="3.80.10.10">
    <property type="entry name" value="Ribonuclease Inhibitor"/>
    <property type="match status" value="1"/>
</dbReference>
<evidence type="ECO:0000256" key="5">
    <source>
        <dbReference type="ARBA" id="ARBA00022729"/>
    </source>
</evidence>
<keyword evidence="12" id="KW-0325">Glycoprotein</keyword>
<evidence type="ECO:0000313" key="19">
    <source>
        <dbReference type="Proteomes" id="UP000006727"/>
    </source>
</evidence>
<dbReference type="PANTHER" id="PTHR27000:SF642">
    <property type="entry name" value="INACTIVE LEUCINE-RICH REPEAT RECEPTOR KINASE XIAO-RELATED"/>
    <property type="match status" value="1"/>
</dbReference>
<dbReference type="InterPro" id="IPR017441">
    <property type="entry name" value="Protein_kinase_ATP_BS"/>
</dbReference>
<dbReference type="GO" id="GO:0005524">
    <property type="term" value="F:ATP binding"/>
    <property type="evidence" value="ECO:0007669"/>
    <property type="project" value="UniProtKB-UniRule"/>
</dbReference>
<keyword evidence="9 15" id="KW-1133">Transmembrane helix</keyword>
<accession>A0A2K1JG46</accession>
<dbReference type="GO" id="GO:0016020">
    <property type="term" value="C:membrane"/>
    <property type="evidence" value="ECO:0007669"/>
    <property type="project" value="UniProtKB-SubCell"/>
</dbReference>
<feature type="binding site" evidence="13">
    <location>
        <position position="493"/>
    </location>
    <ligand>
        <name>ATP</name>
        <dbReference type="ChEBI" id="CHEBI:30616"/>
    </ligand>
</feature>
<dbReference type="InterPro" id="IPR032675">
    <property type="entry name" value="LRR_dom_sf"/>
</dbReference>
<evidence type="ECO:0000256" key="13">
    <source>
        <dbReference type="PROSITE-ProRule" id="PRU10141"/>
    </source>
</evidence>
<keyword evidence="10 15" id="KW-0472">Membrane</keyword>
<gene>
    <name evidence="18" type="primary">LOC112291395</name>
    <name evidence="17" type="ORF">PHYPA_017924</name>
</gene>
<dbReference type="Gramene" id="Pp3c14_2970V3.2">
    <property type="protein sequence ID" value="Pp3c14_2970V3.2"/>
    <property type="gene ID" value="Pp3c14_2970"/>
</dbReference>
<keyword evidence="19" id="KW-1185">Reference proteome</keyword>
<dbReference type="EnsemblPlants" id="Pp3c14_2970V3.2">
    <property type="protein sequence ID" value="Pp3c14_2970V3.2"/>
    <property type="gene ID" value="Pp3c14_2970"/>
</dbReference>
<dbReference type="PaxDb" id="3218-PP1S338_63V6.1"/>
<evidence type="ECO:0000256" key="3">
    <source>
        <dbReference type="ARBA" id="ARBA00022679"/>
    </source>
</evidence>
<organism evidence="17">
    <name type="scientific">Physcomitrium patens</name>
    <name type="common">Spreading-leaved earth moss</name>
    <name type="synonym">Physcomitrella patens</name>
    <dbReference type="NCBI Taxonomy" id="3218"/>
    <lineage>
        <taxon>Eukaryota</taxon>
        <taxon>Viridiplantae</taxon>
        <taxon>Streptophyta</taxon>
        <taxon>Embryophyta</taxon>
        <taxon>Bryophyta</taxon>
        <taxon>Bryophytina</taxon>
        <taxon>Bryopsida</taxon>
        <taxon>Funariidae</taxon>
        <taxon>Funariales</taxon>
        <taxon>Funariaceae</taxon>
        <taxon>Physcomitrium</taxon>
    </lineage>
</organism>
<feature type="transmembrane region" description="Helical" evidence="15">
    <location>
        <begin position="406"/>
        <end position="429"/>
    </location>
</feature>
<dbReference type="Gramene" id="Pp3c14_2970V3.1">
    <property type="protein sequence ID" value="Pp3c14_2970V3.1"/>
    <property type="gene ID" value="Pp3c14_2970"/>
</dbReference>
<name>A0A2K1JG46_PHYPA</name>
<dbReference type="GeneID" id="112291395"/>
<dbReference type="SUPFAM" id="SSF52058">
    <property type="entry name" value="L domain-like"/>
    <property type="match status" value="1"/>
</dbReference>
<sequence>MMRGRIILISRAKRRKEVPRFVFASIFLNLVSLIDLRVAACNSTSCDETMGAASSFVGLRVEQATARRLLAVDSTQTLRQDGDVLIQLKDTIKIYCGDPNNITSMWKPQGKRQAVNPCKEKNGTKQYWRGIDCSADLRVESINLTNLGFSCKLSLLVPSLRSLSRLKHLDLSNNSLTGPIPLELASATALETLHLRSNRLDGQVVPTIFRALSNLTSLDVGNNSLQGSIPPSLGGLQFLETLDMSGNNLTGQIPVELNSCKRLNKVVLSRNGLQGGVPFKSLSNLTFLDVGKNDLSGELPTSLDSLLALQTFDASHNAFEGRFPSFAGLKNLLYLDLSTNKLTSPIPREFYDLMRHLSFLNVSDNDLRGEVPPFDEHRGVTSRSFLNNPHLCGKTLNKKCSTEKSMLVAISVGGTVGCLVMVLLMYVCCSRCLRNAKSSKSSATVSAEVELNLSSEDVTRITQNFSEQNYIGIGSMSTVYRGQFLDGTAVAVKRLTIRRGEMSESAQTVLADRFEILGHIRHSTLVKVMGYCCSPDMKALVMEYMPNGTLSNLMYPSGDAEVVKEFNWTHRINAAISVAEGLKYLHHDCPTPTVHGDLKPSNIMFNTFMEARMSDFGVAKALSDNGIGPSASIVATTSGYLAPESARQACTIKGDVYSFGIIVLEMISSRSPQSLEAGQTLPQWIRDTIQRNKSLKHVLDPILMSELRLQQQRMAMVLGVALLCTREDPKERPYITEILKMLNHIKANRQDGSLRGSRGSRRLRSSLRNHQRNEEVPGINVQPWPPSAGPSAPRRHVMSLPHNPTLSDWTQDSAENR</sequence>
<evidence type="ECO:0000313" key="17">
    <source>
        <dbReference type="EMBL" id="PNR40522.1"/>
    </source>
</evidence>
<dbReference type="AlphaFoldDB" id="A0A2K1JG46"/>
<evidence type="ECO:0000256" key="2">
    <source>
        <dbReference type="ARBA" id="ARBA00022614"/>
    </source>
</evidence>
<dbReference type="KEGG" id="ppp:112291395"/>
<feature type="compositionally biased region" description="Polar residues" evidence="14">
    <location>
        <begin position="802"/>
        <end position="817"/>
    </location>
</feature>
<dbReference type="GO" id="GO:0004672">
    <property type="term" value="F:protein kinase activity"/>
    <property type="evidence" value="ECO:0000318"/>
    <property type="project" value="GO_Central"/>
</dbReference>
<keyword evidence="11" id="KW-0675">Receptor</keyword>
<evidence type="ECO:0000313" key="18">
    <source>
        <dbReference type="EnsemblPlants" id="Pp3c14_2970V3.1"/>
    </source>
</evidence>
<evidence type="ECO:0000256" key="12">
    <source>
        <dbReference type="ARBA" id="ARBA00023180"/>
    </source>
</evidence>
<dbReference type="Pfam" id="PF00069">
    <property type="entry name" value="Pkinase"/>
    <property type="match status" value="1"/>
</dbReference>
<dbReference type="EnsemblPlants" id="Pp3c14_2970V3.1">
    <property type="protein sequence ID" value="Pp3c14_2970V3.1"/>
    <property type="gene ID" value="Pp3c14_2970"/>
</dbReference>
<evidence type="ECO:0000256" key="10">
    <source>
        <dbReference type="ARBA" id="ARBA00023136"/>
    </source>
</evidence>
<keyword evidence="7 13" id="KW-0547">Nucleotide-binding</keyword>
<dbReference type="OrthoDB" id="676979at2759"/>
<dbReference type="InterPro" id="IPR011009">
    <property type="entry name" value="Kinase-like_dom_sf"/>
</dbReference>
<evidence type="ECO:0000256" key="15">
    <source>
        <dbReference type="SAM" id="Phobius"/>
    </source>
</evidence>
<evidence type="ECO:0000256" key="4">
    <source>
        <dbReference type="ARBA" id="ARBA00022692"/>
    </source>
</evidence>
<keyword evidence="8 13" id="KW-0067">ATP-binding</keyword>
<evidence type="ECO:0000259" key="16">
    <source>
        <dbReference type="PROSITE" id="PS50011"/>
    </source>
</evidence>
<feature type="compositionally biased region" description="Basic residues" evidence="14">
    <location>
        <begin position="758"/>
        <end position="770"/>
    </location>
</feature>
<reference evidence="17 19" key="2">
    <citation type="journal article" date="2018" name="Plant J.">
        <title>The Physcomitrella patens chromosome-scale assembly reveals moss genome structure and evolution.</title>
        <authorList>
            <person name="Lang D."/>
            <person name="Ullrich K.K."/>
            <person name="Murat F."/>
            <person name="Fuchs J."/>
            <person name="Jenkins J."/>
            <person name="Haas F.B."/>
            <person name="Piednoel M."/>
            <person name="Gundlach H."/>
            <person name="Van Bel M."/>
            <person name="Meyberg R."/>
            <person name="Vives C."/>
            <person name="Morata J."/>
            <person name="Symeonidi A."/>
            <person name="Hiss M."/>
            <person name="Muchero W."/>
            <person name="Kamisugi Y."/>
            <person name="Saleh O."/>
            <person name="Blanc G."/>
            <person name="Decker E.L."/>
            <person name="van Gessel N."/>
            <person name="Grimwood J."/>
            <person name="Hayes R.D."/>
            <person name="Graham S.W."/>
            <person name="Gunter L.E."/>
            <person name="McDaniel S.F."/>
            <person name="Hoernstein S.N.W."/>
            <person name="Larsson A."/>
            <person name="Li F.W."/>
            <person name="Perroud P.F."/>
            <person name="Phillips J."/>
            <person name="Ranjan P."/>
            <person name="Rokshar D.S."/>
            <person name="Rothfels C.J."/>
            <person name="Schneider L."/>
            <person name="Shu S."/>
            <person name="Stevenson D.W."/>
            <person name="Thummler F."/>
            <person name="Tillich M."/>
            <person name="Villarreal Aguilar J.C."/>
            <person name="Widiez T."/>
            <person name="Wong G.K."/>
            <person name="Wymore A."/>
            <person name="Zhang Y."/>
            <person name="Zimmer A.D."/>
            <person name="Quatrano R.S."/>
            <person name="Mayer K.F.X."/>
            <person name="Goodstein D."/>
            <person name="Casacuberta J.M."/>
            <person name="Vandepoele K."/>
            <person name="Reski R."/>
            <person name="Cuming A.C."/>
            <person name="Tuskan G.A."/>
            <person name="Maumus F."/>
            <person name="Salse J."/>
            <person name="Schmutz J."/>
            <person name="Rensing S.A."/>
        </authorList>
    </citation>
    <scope>NUCLEOTIDE SEQUENCE [LARGE SCALE GENOMIC DNA]</scope>
    <source>
        <strain evidence="18 19">cv. Gransden 2004</strain>
    </source>
</reference>
<evidence type="ECO:0000256" key="1">
    <source>
        <dbReference type="ARBA" id="ARBA00004479"/>
    </source>
</evidence>
<dbReference type="EMBL" id="ABEU02000014">
    <property type="protein sequence ID" value="PNR40522.1"/>
    <property type="molecule type" value="Genomic_DNA"/>
</dbReference>
<feature type="region of interest" description="Disordered" evidence="14">
    <location>
        <begin position="750"/>
        <end position="817"/>
    </location>
</feature>
<dbReference type="Gene3D" id="1.10.510.10">
    <property type="entry name" value="Transferase(Phosphotransferase) domain 1"/>
    <property type="match status" value="1"/>
</dbReference>
<dbReference type="FunFam" id="1.10.510.10:FF:000388">
    <property type="entry name" value="Leucine-rich repeat receptor-like tyrosine-protein kinase PXC3"/>
    <property type="match status" value="1"/>
</dbReference>
<feature type="transmembrane region" description="Helical" evidence="15">
    <location>
        <begin position="21"/>
        <end position="40"/>
    </location>
</feature>